<protein>
    <submittedName>
        <fullName evidence="3">Uncharacterized protein</fullName>
    </submittedName>
</protein>
<feature type="transmembrane region" description="Helical" evidence="2">
    <location>
        <begin position="12"/>
        <end position="33"/>
    </location>
</feature>
<reference evidence="3" key="1">
    <citation type="submission" date="2016-01" db="EMBL/GenBank/DDBJ databases">
        <authorList>
            <person name="Peeters C."/>
        </authorList>
    </citation>
    <scope>NUCLEOTIDE SEQUENCE [LARGE SCALE GENOMIC DNA]</scope>
    <source>
        <strain evidence="3">LMG 22940</strain>
    </source>
</reference>
<proteinExistence type="predicted"/>
<organism evidence="3 4">
    <name type="scientific">Caballeronia choica</name>
    <dbReference type="NCBI Taxonomy" id="326476"/>
    <lineage>
        <taxon>Bacteria</taxon>
        <taxon>Pseudomonadati</taxon>
        <taxon>Pseudomonadota</taxon>
        <taxon>Betaproteobacteria</taxon>
        <taxon>Burkholderiales</taxon>
        <taxon>Burkholderiaceae</taxon>
        <taxon>Caballeronia</taxon>
    </lineage>
</organism>
<gene>
    <name evidence="3" type="ORF">AWB68_06295</name>
</gene>
<dbReference type="AlphaFoldDB" id="A0A158KM89"/>
<evidence type="ECO:0000313" key="3">
    <source>
        <dbReference type="EMBL" id="SAL81869.1"/>
    </source>
</evidence>
<dbReference type="EMBL" id="FCON02000110">
    <property type="protein sequence ID" value="SAL81869.1"/>
    <property type="molecule type" value="Genomic_DNA"/>
</dbReference>
<keyword evidence="2" id="KW-0472">Membrane</keyword>
<keyword evidence="2" id="KW-1133">Transmembrane helix</keyword>
<comment type="caution">
    <text evidence="3">The sequence shown here is derived from an EMBL/GenBank/DDBJ whole genome shotgun (WGS) entry which is preliminary data.</text>
</comment>
<name>A0A158KM89_9BURK</name>
<accession>A0A158KM89</accession>
<dbReference type="Proteomes" id="UP000054770">
    <property type="component" value="Unassembled WGS sequence"/>
</dbReference>
<sequence>MRAKSDQIFQLSLTEIAFTLAFILMLLLGYMLVQADEHAAKLQLSLDRSRQLDMHRKAFDEARRKLSEALSRSGISPDEVITSLVAESKLINEREALKRRVGDLDKELSALTELKKTLDAVQDKAAVSENSHQAVTDALALKATLEKQIGDKDIAAEAEAGVALKKEVEKQLQEQMGESYASGEEQTLARDLVAARKEMMGASSSGGVIRVTKENADLRGQVAFLKARLDARGGRDYPPCWADEQTGKVEFLFTIEIGTDGLRVMPAWPEKRQPDAMALPGASRFKEPKAVSLAQFSSEMQGINRISKEKNCRHYVYVKNRVTDLGLFNRSRYTVENFFYKLELRG</sequence>
<feature type="coiled-coil region" evidence="1">
    <location>
        <begin position="52"/>
        <end position="131"/>
    </location>
</feature>
<evidence type="ECO:0000256" key="2">
    <source>
        <dbReference type="SAM" id="Phobius"/>
    </source>
</evidence>
<evidence type="ECO:0000313" key="4">
    <source>
        <dbReference type="Proteomes" id="UP000054770"/>
    </source>
</evidence>
<evidence type="ECO:0000256" key="1">
    <source>
        <dbReference type="SAM" id="Coils"/>
    </source>
</evidence>
<keyword evidence="4" id="KW-1185">Reference proteome</keyword>
<keyword evidence="1" id="KW-0175">Coiled coil</keyword>
<keyword evidence="2" id="KW-0812">Transmembrane</keyword>